<dbReference type="EMBL" id="JAGTTN010000001">
    <property type="protein sequence ID" value="MCC2030630.1"/>
    <property type="molecule type" value="Genomic_DNA"/>
</dbReference>
<evidence type="ECO:0000256" key="1">
    <source>
        <dbReference type="SAM" id="MobiDB-lite"/>
    </source>
</evidence>
<keyword evidence="4" id="KW-1185">Reference proteome</keyword>
<feature type="transmembrane region" description="Helical" evidence="2">
    <location>
        <begin position="6"/>
        <end position="26"/>
    </location>
</feature>
<keyword evidence="2" id="KW-0812">Transmembrane</keyword>
<organism evidence="3 4">
    <name type="scientific">Microbacterium allomyrinae</name>
    <dbReference type="NCBI Taxonomy" id="2830666"/>
    <lineage>
        <taxon>Bacteria</taxon>
        <taxon>Bacillati</taxon>
        <taxon>Actinomycetota</taxon>
        <taxon>Actinomycetes</taxon>
        <taxon>Micrococcales</taxon>
        <taxon>Microbacteriaceae</taxon>
        <taxon>Microbacterium</taxon>
    </lineage>
</organism>
<feature type="compositionally biased region" description="Pro residues" evidence="1">
    <location>
        <begin position="88"/>
        <end position="101"/>
    </location>
</feature>
<dbReference type="RefSeq" id="WP_229382540.1">
    <property type="nucleotide sequence ID" value="NZ_JAGTTN010000001.1"/>
</dbReference>
<evidence type="ECO:0000256" key="2">
    <source>
        <dbReference type="SAM" id="Phobius"/>
    </source>
</evidence>
<reference evidence="3" key="1">
    <citation type="submission" date="2021-04" db="EMBL/GenBank/DDBJ databases">
        <title>Microbacterium tenobrionis sp. nov. and Microbacterium allomyrinae sp. nov., isolated from larvae of Tenobrio molitor and Allomyrina dichotoma, respectively.</title>
        <authorList>
            <person name="Lee S.D."/>
        </authorList>
    </citation>
    <scope>NUCLEOTIDE SEQUENCE</scope>
    <source>
        <strain evidence="3">BWT-G7</strain>
    </source>
</reference>
<protein>
    <submittedName>
        <fullName evidence="3">Uncharacterized protein</fullName>
    </submittedName>
</protein>
<evidence type="ECO:0000313" key="4">
    <source>
        <dbReference type="Proteomes" id="UP001139354"/>
    </source>
</evidence>
<name>A0A9X1S1W5_9MICO</name>
<feature type="region of interest" description="Disordered" evidence="1">
    <location>
        <begin position="79"/>
        <end position="101"/>
    </location>
</feature>
<proteinExistence type="predicted"/>
<evidence type="ECO:0000313" key="3">
    <source>
        <dbReference type="EMBL" id="MCC2030630.1"/>
    </source>
</evidence>
<keyword evidence="2" id="KW-1133">Transmembrane helix</keyword>
<keyword evidence="2" id="KW-0472">Membrane</keyword>
<gene>
    <name evidence="3" type="ORF">KEC57_00355</name>
</gene>
<accession>A0A9X1S1W5</accession>
<dbReference type="AlphaFoldDB" id="A0A9X1S1W5"/>
<sequence>MPEWMQILLTGTGSAAAAFIAAWALLRKGAWDDRQAWFNQIQEERDAADRRAEVSVEAFNAQADRFWADKAASRNHVGALTDHIWQRKPPPPPEPPAGYIP</sequence>
<dbReference type="Proteomes" id="UP001139354">
    <property type="component" value="Unassembled WGS sequence"/>
</dbReference>
<comment type="caution">
    <text evidence="3">The sequence shown here is derived from an EMBL/GenBank/DDBJ whole genome shotgun (WGS) entry which is preliminary data.</text>
</comment>